<dbReference type="Proteomes" id="UP000296469">
    <property type="component" value="Chromosome"/>
</dbReference>
<dbReference type="EMBL" id="CP039291">
    <property type="protein sequence ID" value="QCB94123.1"/>
    <property type="molecule type" value="Genomic_DNA"/>
</dbReference>
<keyword evidence="4" id="KW-1185">Reference proteome</keyword>
<gene>
    <name evidence="3" type="ORF">E5225_11700</name>
</gene>
<proteinExistence type="predicted"/>
<dbReference type="Pfam" id="PF00296">
    <property type="entry name" value="Bac_luciferase"/>
    <property type="match status" value="1"/>
</dbReference>
<reference evidence="3 4" key="1">
    <citation type="submission" date="2019-04" db="EMBL/GenBank/DDBJ databases">
        <title>Isolation and identification of Cellulomonas shaoxiangyii sp. Nov. isolated from feces of the Tibetan antelopes (Pantholops hodgsonii) in the Qinghai-Tibet plateau of China.</title>
        <authorList>
            <person name="Tian Z."/>
        </authorList>
    </citation>
    <scope>NUCLEOTIDE SEQUENCE [LARGE SCALE GENOMIC DNA]</scope>
    <source>
        <strain evidence="3 4">Z28</strain>
    </source>
</reference>
<dbReference type="SUPFAM" id="SSF51679">
    <property type="entry name" value="Bacterial luciferase-like"/>
    <property type="match status" value="1"/>
</dbReference>
<comment type="similarity">
    <text evidence="1">To bacterial alkanal monooxygenase alpha and beta chains.</text>
</comment>
<evidence type="ECO:0000259" key="2">
    <source>
        <dbReference type="Pfam" id="PF00296"/>
    </source>
</evidence>
<dbReference type="GO" id="GO:0005829">
    <property type="term" value="C:cytosol"/>
    <property type="evidence" value="ECO:0007669"/>
    <property type="project" value="TreeGrafter"/>
</dbReference>
<dbReference type="KEGG" id="celz:E5225_11700"/>
<protein>
    <submittedName>
        <fullName evidence="3">LLM class flavin-dependent oxidoreductase</fullName>
    </submittedName>
</protein>
<dbReference type="InterPro" id="IPR036661">
    <property type="entry name" value="Luciferase-like_sf"/>
</dbReference>
<dbReference type="InterPro" id="IPR050766">
    <property type="entry name" value="Bact_Lucif_Oxidored"/>
</dbReference>
<sequence>MPGRAPGVGTHVTALSVLDLVPVRSDQTTADALAATLALARVADEVGARRYWVAEHHNMPAVAATNPPLLMALIAAATSRIRVGSGGVMLPNHSPLVVAEQVALLEAAYPGRVDVGIGRAPGSDPVTSHLLRRGQSADAVDTFDDDVATLRALVRPGGVEVRVGSGTYPLRATPLATSAPQLWLLGSSSYSAQLAGRLGLPYVFAHHFAGRGTGEAVALYRSTFVPSEELAEPRTIAVANVAVAATEDEARRLALPQVRTMWRLRAGQTLAPQELVEDAEASPLPAAADELLAAQTASWIIGDPASAAAQVRDLAAHLGTDELMVSPVTGAFRDTPADRAPAREDTLRLLAEALR</sequence>
<dbReference type="CDD" id="cd00347">
    <property type="entry name" value="Flavin_utilizing_monoxygenases"/>
    <property type="match status" value="1"/>
</dbReference>
<evidence type="ECO:0000313" key="4">
    <source>
        <dbReference type="Proteomes" id="UP000296469"/>
    </source>
</evidence>
<dbReference type="OrthoDB" id="9780518at2"/>
<dbReference type="Gene3D" id="3.20.20.30">
    <property type="entry name" value="Luciferase-like domain"/>
    <property type="match status" value="1"/>
</dbReference>
<evidence type="ECO:0000313" key="3">
    <source>
        <dbReference type="EMBL" id="QCB94123.1"/>
    </source>
</evidence>
<dbReference type="PANTHER" id="PTHR30137:SF6">
    <property type="entry name" value="LUCIFERASE-LIKE MONOOXYGENASE"/>
    <property type="match status" value="1"/>
</dbReference>
<evidence type="ECO:0000256" key="1">
    <source>
        <dbReference type="ARBA" id="ARBA00007789"/>
    </source>
</evidence>
<dbReference type="RefSeq" id="WP_135971852.1">
    <property type="nucleotide sequence ID" value="NZ_CP039291.1"/>
</dbReference>
<feature type="domain" description="Luciferase-like" evidence="2">
    <location>
        <begin position="18"/>
        <end position="320"/>
    </location>
</feature>
<accession>A0A4P7SNE3</accession>
<dbReference type="NCBIfam" id="TIGR03558">
    <property type="entry name" value="oxido_grp_1"/>
    <property type="match status" value="1"/>
</dbReference>
<dbReference type="InterPro" id="IPR011251">
    <property type="entry name" value="Luciferase-like_dom"/>
</dbReference>
<dbReference type="InterPro" id="IPR019949">
    <property type="entry name" value="CmoO-like"/>
</dbReference>
<dbReference type="AlphaFoldDB" id="A0A4P7SNE3"/>
<name>A0A4P7SNE3_9CELL</name>
<dbReference type="GO" id="GO:0016705">
    <property type="term" value="F:oxidoreductase activity, acting on paired donors, with incorporation or reduction of molecular oxygen"/>
    <property type="evidence" value="ECO:0007669"/>
    <property type="project" value="InterPro"/>
</dbReference>
<dbReference type="PANTHER" id="PTHR30137">
    <property type="entry name" value="LUCIFERASE-LIKE MONOOXYGENASE"/>
    <property type="match status" value="1"/>
</dbReference>
<organism evidence="3 4">
    <name type="scientific">Cellulomonas shaoxiangyii</name>
    <dbReference type="NCBI Taxonomy" id="2566013"/>
    <lineage>
        <taxon>Bacteria</taxon>
        <taxon>Bacillati</taxon>
        <taxon>Actinomycetota</taxon>
        <taxon>Actinomycetes</taxon>
        <taxon>Micrococcales</taxon>
        <taxon>Cellulomonadaceae</taxon>
        <taxon>Cellulomonas</taxon>
    </lineage>
</organism>